<keyword evidence="2" id="KW-1185">Reference proteome</keyword>
<sequence length="57" mass="5895">MGGGGNGPGVRTTRFSSNMFGGNMGRFDNTFRAILVVAVVDRSVAVVELGQVLGKPP</sequence>
<dbReference type="Proteomes" id="UP000215914">
    <property type="component" value="Unassembled WGS sequence"/>
</dbReference>
<dbReference type="AlphaFoldDB" id="A0A9K3JNW4"/>
<name>A0A9K3JNW4_HELAN</name>
<dbReference type="EMBL" id="MNCJ02000317">
    <property type="protein sequence ID" value="KAF5817992.1"/>
    <property type="molecule type" value="Genomic_DNA"/>
</dbReference>
<dbReference type="Gramene" id="mRNA:HanXRQr2_Chr02g0059561">
    <property type="protein sequence ID" value="CDS:HanXRQr2_Chr02g0059561.1"/>
    <property type="gene ID" value="HanXRQr2_Chr02g0059561"/>
</dbReference>
<evidence type="ECO:0000313" key="1">
    <source>
        <dbReference type="EMBL" id="KAF5817992.1"/>
    </source>
</evidence>
<gene>
    <name evidence="1" type="ORF">HanXRQr2_Chr02g0059561</name>
</gene>
<reference evidence="1" key="2">
    <citation type="submission" date="2020-06" db="EMBL/GenBank/DDBJ databases">
        <title>Helianthus annuus Genome sequencing and assembly Release 2.</title>
        <authorList>
            <person name="Gouzy J."/>
            <person name="Langlade N."/>
            <person name="Munos S."/>
        </authorList>
    </citation>
    <scope>NUCLEOTIDE SEQUENCE</scope>
    <source>
        <tissue evidence="1">Leaves</tissue>
    </source>
</reference>
<evidence type="ECO:0000313" key="2">
    <source>
        <dbReference type="Proteomes" id="UP000215914"/>
    </source>
</evidence>
<reference evidence="1" key="1">
    <citation type="journal article" date="2017" name="Nature">
        <title>The sunflower genome provides insights into oil metabolism, flowering and Asterid evolution.</title>
        <authorList>
            <person name="Badouin H."/>
            <person name="Gouzy J."/>
            <person name="Grassa C.J."/>
            <person name="Murat F."/>
            <person name="Staton S.E."/>
            <person name="Cottret L."/>
            <person name="Lelandais-Briere C."/>
            <person name="Owens G.L."/>
            <person name="Carrere S."/>
            <person name="Mayjonade B."/>
            <person name="Legrand L."/>
            <person name="Gill N."/>
            <person name="Kane N.C."/>
            <person name="Bowers J.E."/>
            <person name="Hubner S."/>
            <person name="Bellec A."/>
            <person name="Berard A."/>
            <person name="Berges H."/>
            <person name="Blanchet N."/>
            <person name="Boniface M.C."/>
            <person name="Brunel D."/>
            <person name="Catrice O."/>
            <person name="Chaidir N."/>
            <person name="Claudel C."/>
            <person name="Donnadieu C."/>
            <person name="Faraut T."/>
            <person name="Fievet G."/>
            <person name="Helmstetter N."/>
            <person name="King M."/>
            <person name="Knapp S.J."/>
            <person name="Lai Z."/>
            <person name="Le Paslier M.C."/>
            <person name="Lippi Y."/>
            <person name="Lorenzon L."/>
            <person name="Mandel J.R."/>
            <person name="Marage G."/>
            <person name="Marchand G."/>
            <person name="Marquand E."/>
            <person name="Bret-Mestries E."/>
            <person name="Morien E."/>
            <person name="Nambeesan S."/>
            <person name="Nguyen T."/>
            <person name="Pegot-Espagnet P."/>
            <person name="Pouilly N."/>
            <person name="Raftis F."/>
            <person name="Sallet E."/>
            <person name="Schiex T."/>
            <person name="Thomas J."/>
            <person name="Vandecasteele C."/>
            <person name="Vares D."/>
            <person name="Vear F."/>
            <person name="Vautrin S."/>
            <person name="Crespi M."/>
            <person name="Mangin B."/>
            <person name="Burke J.M."/>
            <person name="Salse J."/>
            <person name="Munos S."/>
            <person name="Vincourt P."/>
            <person name="Rieseberg L.H."/>
            <person name="Langlade N.B."/>
        </authorList>
    </citation>
    <scope>NUCLEOTIDE SEQUENCE</scope>
    <source>
        <tissue evidence="1">Leaves</tissue>
    </source>
</reference>
<comment type="caution">
    <text evidence="1">The sequence shown here is derived from an EMBL/GenBank/DDBJ whole genome shotgun (WGS) entry which is preliminary data.</text>
</comment>
<organism evidence="1 2">
    <name type="scientific">Helianthus annuus</name>
    <name type="common">Common sunflower</name>
    <dbReference type="NCBI Taxonomy" id="4232"/>
    <lineage>
        <taxon>Eukaryota</taxon>
        <taxon>Viridiplantae</taxon>
        <taxon>Streptophyta</taxon>
        <taxon>Embryophyta</taxon>
        <taxon>Tracheophyta</taxon>
        <taxon>Spermatophyta</taxon>
        <taxon>Magnoliopsida</taxon>
        <taxon>eudicotyledons</taxon>
        <taxon>Gunneridae</taxon>
        <taxon>Pentapetalae</taxon>
        <taxon>asterids</taxon>
        <taxon>campanulids</taxon>
        <taxon>Asterales</taxon>
        <taxon>Asteraceae</taxon>
        <taxon>Asteroideae</taxon>
        <taxon>Heliantheae alliance</taxon>
        <taxon>Heliantheae</taxon>
        <taxon>Helianthus</taxon>
    </lineage>
</organism>
<accession>A0A9K3JNW4</accession>
<protein>
    <submittedName>
        <fullName evidence="1">Uncharacterized protein</fullName>
    </submittedName>
</protein>
<proteinExistence type="predicted"/>